<dbReference type="VEuPathDB" id="PlasmoDB:PVPAM_100042000"/>
<dbReference type="InterPro" id="IPR022139">
    <property type="entry name" value="Fam-L/Fam-M-like_plasmodium"/>
</dbReference>
<accession>A0A565A5N6</accession>
<feature type="transmembrane region" description="Helical" evidence="1">
    <location>
        <begin position="156"/>
        <end position="176"/>
    </location>
</feature>
<dbReference type="VEuPathDB" id="PlasmoDB:PVP01_0008880"/>
<keyword evidence="1" id="KW-0812">Transmembrane</keyword>
<evidence type="ECO:0000256" key="1">
    <source>
        <dbReference type="SAM" id="Phobius"/>
    </source>
</evidence>
<dbReference type="VEuPathDB" id="PlasmoDB:PVX_086850"/>
<proteinExistence type="predicted"/>
<keyword evidence="1" id="KW-1133">Transmembrane helix</keyword>
<dbReference type="Pfam" id="PF12420">
    <property type="entry name" value="DUF3671"/>
    <property type="match status" value="1"/>
</dbReference>
<protein>
    <submittedName>
        <fullName evidence="2">Uncharacterized protein</fullName>
    </submittedName>
</protein>
<feature type="transmembrane region" description="Helical" evidence="1">
    <location>
        <begin position="214"/>
        <end position="235"/>
    </location>
</feature>
<sequence length="267" mass="32063">MYNIMKIMKLLLSINITTFVVLNWLYNESCDMFYHRNNLDFYYNLNRTFHIINHRLLAKDEIKLKVTETIHNNAEDYISLRKNKEIITYDHLNNDKPNKLEAYKKSFNYRYAKKKGIDKFDCYCERKIFKEIEKIDKIAEGISKKKQMKRLIYKKYGLRFILFFLFSLIGIIIPILNEYRGSERFNGCKVQEHKSGCKKSLLHLIEDEFPLSNIYFTFIIVLGIIIFFSSIYILTKIIKYDELKKGKRFRFRVQGLGFRVLGLGFRV</sequence>
<dbReference type="AlphaFoldDB" id="A0A565A5N6"/>
<dbReference type="VEuPathDB" id="PlasmoDB:PVW1_010005200"/>
<dbReference type="EMBL" id="FLZR02000043">
    <property type="protein sequence ID" value="VVA00175.1"/>
    <property type="molecule type" value="Genomic_DNA"/>
</dbReference>
<organism evidence="2">
    <name type="scientific">Plasmodium vivax</name>
    <name type="common">malaria parasite P. vivax</name>
    <dbReference type="NCBI Taxonomy" id="5855"/>
    <lineage>
        <taxon>Eukaryota</taxon>
        <taxon>Sar</taxon>
        <taxon>Alveolata</taxon>
        <taxon>Apicomplexa</taxon>
        <taxon>Aconoidasida</taxon>
        <taxon>Haemosporida</taxon>
        <taxon>Plasmodiidae</taxon>
        <taxon>Plasmodium</taxon>
        <taxon>Plasmodium (Plasmodium)</taxon>
    </lineage>
</organism>
<gene>
    <name evidence="2" type="ORF">PVP01_0008880</name>
</gene>
<reference evidence="2" key="1">
    <citation type="submission" date="2016-07" db="EMBL/GenBank/DDBJ databases">
        <authorList>
            <consortium name="Pathogen Informatics"/>
        </authorList>
    </citation>
    <scope>NUCLEOTIDE SEQUENCE</scope>
</reference>
<keyword evidence="1" id="KW-0472">Membrane</keyword>
<dbReference type="Proteomes" id="UP000220605">
    <property type="component" value="Unassembled WGS sequence"/>
</dbReference>
<evidence type="ECO:0000313" key="2">
    <source>
        <dbReference type="EMBL" id="VVA00175.1"/>
    </source>
</evidence>
<name>A0A565A5N6_PLAVI</name>
<feature type="transmembrane region" description="Helical" evidence="1">
    <location>
        <begin position="6"/>
        <end position="26"/>
    </location>
</feature>